<organism evidence="1 2">
    <name type="scientific">Cladobotryum mycophilum</name>
    <dbReference type="NCBI Taxonomy" id="491253"/>
    <lineage>
        <taxon>Eukaryota</taxon>
        <taxon>Fungi</taxon>
        <taxon>Dikarya</taxon>
        <taxon>Ascomycota</taxon>
        <taxon>Pezizomycotina</taxon>
        <taxon>Sordariomycetes</taxon>
        <taxon>Hypocreomycetidae</taxon>
        <taxon>Hypocreales</taxon>
        <taxon>Hypocreaceae</taxon>
        <taxon>Cladobotryum</taxon>
    </lineage>
</organism>
<evidence type="ECO:0000313" key="2">
    <source>
        <dbReference type="Proteomes" id="UP001338125"/>
    </source>
</evidence>
<name>A0ABR0SCA5_9HYPO</name>
<sequence>MASITSPFNIFIDGQPIAPPPPPTFSENYVHAALGNKGGPAALLRVVNDYIESGDWYLDTHPLEQSNGLYRKIYWLRKSVFRLKEGQKVLVQKQGNTSTVKVAGYPLCKRSVDNNVWSDHVGGPFGSRVIVTLVG</sequence>
<protein>
    <submittedName>
        <fullName evidence="1">Uncharacterized protein</fullName>
    </submittedName>
</protein>
<keyword evidence="2" id="KW-1185">Reference proteome</keyword>
<comment type="caution">
    <text evidence="1">The sequence shown here is derived from an EMBL/GenBank/DDBJ whole genome shotgun (WGS) entry which is preliminary data.</text>
</comment>
<gene>
    <name evidence="1" type="ORF">PT974_08063</name>
</gene>
<dbReference type="EMBL" id="JAVFKD010000014">
    <property type="protein sequence ID" value="KAK5989802.1"/>
    <property type="molecule type" value="Genomic_DNA"/>
</dbReference>
<proteinExistence type="predicted"/>
<dbReference type="Proteomes" id="UP001338125">
    <property type="component" value="Unassembled WGS sequence"/>
</dbReference>
<evidence type="ECO:0000313" key="1">
    <source>
        <dbReference type="EMBL" id="KAK5989802.1"/>
    </source>
</evidence>
<accession>A0ABR0SCA5</accession>
<reference evidence="1 2" key="1">
    <citation type="submission" date="2024-01" db="EMBL/GenBank/DDBJ databases">
        <title>Complete genome of Cladobotryum mycophilum ATHUM6906.</title>
        <authorList>
            <person name="Christinaki A.C."/>
            <person name="Myridakis A.I."/>
            <person name="Kouvelis V.N."/>
        </authorList>
    </citation>
    <scope>NUCLEOTIDE SEQUENCE [LARGE SCALE GENOMIC DNA]</scope>
    <source>
        <strain evidence="1 2">ATHUM6906</strain>
    </source>
</reference>